<accession>A0A5D8YLY5</accession>
<gene>
    <name evidence="2" type="ORF">FW784_13225</name>
</gene>
<comment type="caution">
    <text evidence="2">The sequence shown here is derived from an EMBL/GenBank/DDBJ whole genome shotgun (WGS) entry which is preliminary data.</text>
</comment>
<reference evidence="2 3" key="1">
    <citation type="submission" date="2019-08" db="EMBL/GenBank/DDBJ databases">
        <title>Draft genome sequence of Lysobacter sp. UKS-15.</title>
        <authorList>
            <person name="Im W.-T."/>
        </authorList>
    </citation>
    <scope>NUCLEOTIDE SEQUENCE [LARGE SCALE GENOMIC DNA]</scope>
    <source>
        <strain evidence="2 3">UKS-15</strain>
    </source>
</reference>
<feature type="domain" description="PDZ" evidence="1">
    <location>
        <begin position="1"/>
        <end position="54"/>
    </location>
</feature>
<proteinExistence type="predicted"/>
<evidence type="ECO:0000313" key="3">
    <source>
        <dbReference type="Proteomes" id="UP000323164"/>
    </source>
</evidence>
<protein>
    <submittedName>
        <fullName evidence="2">PDZ domain-containing protein</fullName>
    </submittedName>
</protein>
<dbReference type="InterPro" id="IPR041489">
    <property type="entry name" value="PDZ_6"/>
</dbReference>
<dbReference type="EMBL" id="VTRV01000212">
    <property type="protein sequence ID" value="TZF82873.1"/>
    <property type="molecule type" value="Genomic_DNA"/>
</dbReference>
<evidence type="ECO:0000313" key="2">
    <source>
        <dbReference type="EMBL" id="TZF82873.1"/>
    </source>
</evidence>
<dbReference type="PROSITE" id="PS50106">
    <property type="entry name" value="PDZ"/>
    <property type="match status" value="1"/>
</dbReference>
<dbReference type="AlphaFoldDB" id="A0A5D8YLY5"/>
<dbReference type="InterPro" id="IPR036034">
    <property type="entry name" value="PDZ_sf"/>
</dbReference>
<organism evidence="2 3">
    <name type="scientific">Cognatilysobacter lacus</name>
    <dbReference type="NCBI Taxonomy" id="1643323"/>
    <lineage>
        <taxon>Bacteria</taxon>
        <taxon>Pseudomonadati</taxon>
        <taxon>Pseudomonadota</taxon>
        <taxon>Gammaproteobacteria</taxon>
        <taxon>Lysobacterales</taxon>
        <taxon>Lysobacteraceae</taxon>
        <taxon>Cognatilysobacter</taxon>
    </lineage>
</organism>
<dbReference type="RefSeq" id="WP_149353795.1">
    <property type="nucleotide sequence ID" value="NZ_VTRV01000212.1"/>
</dbReference>
<dbReference type="Gene3D" id="2.30.42.10">
    <property type="match status" value="1"/>
</dbReference>
<evidence type="ECO:0000259" key="1">
    <source>
        <dbReference type="PROSITE" id="PS50106"/>
    </source>
</evidence>
<dbReference type="SUPFAM" id="SSF50156">
    <property type="entry name" value="PDZ domain-like"/>
    <property type="match status" value="1"/>
</dbReference>
<dbReference type="InterPro" id="IPR001478">
    <property type="entry name" value="PDZ"/>
</dbReference>
<name>A0A5D8YLY5_9GAMM</name>
<dbReference type="SMART" id="SM00228">
    <property type="entry name" value="PDZ"/>
    <property type="match status" value="1"/>
</dbReference>
<dbReference type="OrthoDB" id="6027540at2"/>
<dbReference type="Proteomes" id="UP000323164">
    <property type="component" value="Unassembled WGS sequence"/>
</dbReference>
<keyword evidence="3" id="KW-1185">Reference proteome</keyword>
<dbReference type="Pfam" id="PF17820">
    <property type="entry name" value="PDZ_6"/>
    <property type="match status" value="1"/>
</dbReference>
<feature type="non-terminal residue" evidence="2">
    <location>
        <position position="1"/>
    </location>
</feature>
<sequence>GLLSPVLEQVTVSRVTPGSPAARAGLHVGDRIVSLDGQTIRGTAARPVAARLQDLHAGQHVRLAIERPGARLDLELVAEAPKTAP</sequence>